<comment type="caution">
    <text evidence="2">The sequence shown here is derived from an EMBL/GenBank/DDBJ whole genome shotgun (WGS) entry which is preliminary data.</text>
</comment>
<sequence>MPIKKYSSQDLQKKLHTLPEPLQDAILSINTSEAIKVIGQKNSLHIDQVGKLGEEVLYAMLGLTKPANFIDELEKELGVTPEIAEKITTDLNTKIFIPVIESLKNNEYKDTDYLDKVVEETKSVSINSDQKIPPEDKAPATNLAPNTAPPDFFEKKMSHLFTSTADLRAGREEVEEYTPPPSAPVDDKAPLATNLPLAKKRPEGLDPYREMPQ</sequence>
<proteinExistence type="predicted"/>
<reference evidence="2 3" key="1">
    <citation type="journal article" date="2016" name="Nat. Commun.">
        <title>Thousands of microbial genomes shed light on interconnected biogeochemical processes in an aquifer system.</title>
        <authorList>
            <person name="Anantharaman K."/>
            <person name="Brown C.T."/>
            <person name="Hug L.A."/>
            <person name="Sharon I."/>
            <person name="Castelle C.J."/>
            <person name="Probst A.J."/>
            <person name="Thomas B.C."/>
            <person name="Singh A."/>
            <person name="Wilkins M.J."/>
            <person name="Karaoz U."/>
            <person name="Brodie E.L."/>
            <person name="Williams K.H."/>
            <person name="Hubbard S.S."/>
            <person name="Banfield J.F."/>
        </authorList>
    </citation>
    <scope>NUCLEOTIDE SEQUENCE [LARGE SCALE GENOMIC DNA]</scope>
</reference>
<feature type="region of interest" description="Disordered" evidence="1">
    <location>
        <begin position="164"/>
        <end position="213"/>
    </location>
</feature>
<gene>
    <name evidence="2" type="ORF">A2571_00690</name>
</gene>
<feature type="region of interest" description="Disordered" evidence="1">
    <location>
        <begin position="124"/>
        <end position="152"/>
    </location>
</feature>
<dbReference type="EMBL" id="MHTJ01000002">
    <property type="protein sequence ID" value="OHA58885.1"/>
    <property type="molecule type" value="Genomic_DNA"/>
</dbReference>
<feature type="compositionally biased region" description="Low complexity" evidence="1">
    <location>
        <begin position="139"/>
        <end position="150"/>
    </location>
</feature>
<organism evidence="2 3">
    <name type="scientific">Candidatus Vogelbacteria bacterium RIFOXYD1_FULL_44_32</name>
    <dbReference type="NCBI Taxonomy" id="1802438"/>
    <lineage>
        <taxon>Bacteria</taxon>
        <taxon>Candidatus Vogeliibacteriota</taxon>
    </lineage>
</organism>
<accession>A0A1G2QE51</accession>
<evidence type="ECO:0000256" key="1">
    <source>
        <dbReference type="SAM" id="MobiDB-lite"/>
    </source>
</evidence>
<evidence type="ECO:0000313" key="2">
    <source>
        <dbReference type="EMBL" id="OHA58885.1"/>
    </source>
</evidence>
<protein>
    <submittedName>
        <fullName evidence="2">Uncharacterized protein</fullName>
    </submittedName>
</protein>
<dbReference type="Proteomes" id="UP000177043">
    <property type="component" value="Unassembled WGS sequence"/>
</dbReference>
<evidence type="ECO:0000313" key="3">
    <source>
        <dbReference type="Proteomes" id="UP000177043"/>
    </source>
</evidence>
<name>A0A1G2QE51_9BACT</name>
<feature type="compositionally biased region" description="Basic and acidic residues" evidence="1">
    <location>
        <begin position="200"/>
        <end position="213"/>
    </location>
</feature>
<dbReference type="STRING" id="1802438.A2571_00690"/>
<dbReference type="AlphaFoldDB" id="A0A1G2QE51"/>